<organism evidence="3 4">
    <name type="scientific">Neptunomonas japonica JAMM 1380</name>
    <dbReference type="NCBI Taxonomy" id="1441457"/>
    <lineage>
        <taxon>Bacteria</taxon>
        <taxon>Pseudomonadati</taxon>
        <taxon>Pseudomonadota</taxon>
        <taxon>Gammaproteobacteria</taxon>
        <taxon>Oceanospirillales</taxon>
        <taxon>Oceanospirillaceae</taxon>
        <taxon>Neptunomonas</taxon>
    </lineage>
</organism>
<dbReference type="PANTHER" id="PTHR30204:SF92">
    <property type="entry name" value="HTH-TYPE TRANSCRIPTIONAL REGULATOR ZNTR"/>
    <property type="match status" value="1"/>
</dbReference>
<dbReference type="Proteomes" id="UP000595332">
    <property type="component" value="Chromosome"/>
</dbReference>
<protein>
    <submittedName>
        <fullName evidence="3">MerR family transcriptional regulator, copper efflux regulator</fullName>
    </submittedName>
</protein>
<dbReference type="InterPro" id="IPR009061">
    <property type="entry name" value="DNA-bd_dom_put_sf"/>
</dbReference>
<evidence type="ECO:0000259" key="2">
    <source>
        <dbReference type="PROSITE" id="PS50937"/>
    </source>
</evidence>
<dbReference type="InterPro" id="IPR047057">
    <property type="entry name" value="MerR_fam"/>
</dbReference>
<dbReference type="Pfam" id="PF13411">
    <property type="entry name" value="MerR_1"/>
    <property type="match status" value="1"/>
</dbReference>
<proteinExistence type="predicted"/>
<feature type="domain" description="HTH merR-type" evidence="2">
    <location>
        <begin position="1"/>
        <end position="70"/>
    </location>
</feature>
<keyword evidence="4" id="KW-1185">Reference proteome</keyword>
<dbReference type="GO" id="GO:0003700">
    <property type="term" value="F:DNA-binding transcription factor activity"/>
    <property type="evidence" value="ECO:0007669"/>
    <property type="project" value="InterPro"/>
</dbReference>
<evidence type="ECO:0000313" key="3">
    <source>
        <dbReference type="EMBL" id="BBB31460.1"/>
    </source>
</evidence>
<keyword evidence="1" id="KW-0238">DNA-binding</keyword>
<dbReference type="PRINTS" id="PR00040">
    <property type="entry name" value="HTHMERR"/>
</dbReference>
<dbReference type="Gene3D" id="1.10.1660.10">
    <property type="match status" value="1"/>
</dbReference>
<dbReference type="SMART" id="SM00422">
    <property type="entry name" value="HTH_MERR"/>
    <property type="match status" value="1"/>
</dbReference>
<dbReference type="PANTHER" id="PTHR30204">
    <property type="entry name" value="REDOX-CYCLING DRUG-SENSING TRANSCRIPTIONAL ACTIVATOR SOXR"/>
    <property type="match status" value="1"/>
</dbReference>
<dbReference type="PROSITE" id="PS50937">
    <property type="entry name" value="HTH_MERR_2"/>
    <property type="match status" value="1"/>
</dbReference>
<dbReference type="NCBIfam" id="TIGR02047">
    <property type="entry name" value="CadR-PbrR"/>
    <property type="match status" value="1"/>
</dbReference>
<accession>A0A7R6PVQ7</accession>
<dbReference type="EMBL" id="AP014546">
    <property type="protein sequence ID" value="BBB31460.1"/>
    <property type="molecule type" value="Genomic_DNA"/>
</dbReference>
<dbReference type="InterPro" id="IPR000551">
    <property type="entry name" value="MerR-type_HTH_dom"/>
</dbReference>
<dbReference type="RefSeq" id="WP_201348526.1">
    <property type="nucleotide sequence ID" value="NZ_AP014546.1"/>
</dbReference>
<dbReference type="PROSITE" id="PS00552">
    <property type="entry name" value="HTH_MERR_1"/>
    <property type="match status" value="1"/>
</dbReference>
<dbReference type="GO" id="GO:0046872">
    <property type="term" value="F:metal ion binding"/>
    <property type="evidence" value="ECO:0007669"/>
    <property type="project" value="InterPro"/>
</dbReference>
<evidence type="ECO:0000313" key="4">
    <source>
        <dbReference type="Proteomes" id="UP000595332"/>
    </source>
</evidence>
<dbReference type="GO" id="GO:0045893">
    <property type="term" value="P:positive regulation of DNA-templated transcription"/>
    <property type="evidence" value="ECO:0007669"/>
    <property type="project" value="InterPro"/>
</dbReference>
<gene>
    <name evidence="3" type="ORF">NEJAP_3522</name>
</gene>
<dbReference type="GO" id="GO:0003677">
    <property type="term" value="F:DNA binding"/>
    <property type="evidence" value="ECO:0007669"/>
    <property type="project" value="UniProtKB-KW"/>
</dbReference>
<dbReference type="InterPro" id="IPR011791">
    <property type="entry name" value="CadR-PbrR"/>
</dbReference>
<dbReference type="CDD" id="cd04784">
    <property type="entry name" value="HTH_CadR-PbrR"/>
    <property type="match status" value="1"/>
</dbReference>
<dbReference type="AlphaFoldDB" id="A0A7R6PVQ7"/>
<reference evidence="3 4" key="1">
    <citation type="journal article" date="2008" name="Int. J. Syst. Evol. Microbiol.">
        <title>Neptunomonas japonica sp. nov., an Osedax japonicus symbiont-like bacterium isolated from sediment adjacent to sperm whale carcasses off Kagoshima, Japan.</title>
        <authorList>
            <person name="Miyazaki M."/>
            <person name="Nogi Y."/>
            <person name="Fujiwara Y."/>
            <person name="Kawato M."/>
            <person name="Kubokawa K."/>
            <person name="Horikoshi K."/>
        </authorList>
    </citation>
    <scope>NUCLEOTIDE SEQUENCE [LARGE SCALE GENOMIC DNA]</scope>
    <source>
        <strain evidence="3 4">JAMM 1380</strain>
    </source>
</reference>
<sequence length="156" mass="17879">MKIGELAKQVGVTVETIRYYENEGLLPPALRNPANNYRRYDKGHLERLIFIRRCRTLAMTHSEIKVLLQARIQPDNSCETINELIDEHIHHVQARIAELTILETQLIELRNQCHAALTTRDCGILRELDHPTDELTEAPLVQSHVAGSQCKTHQSK</sequence>
<evidence type="ECO:0000256" key="1">
    <source>
        <dbReference type="ARBA" id="ARBA00023125"/>
    </source>
</evidence>
<dbReference type="SUPFAM" id="SSF46955">
    <property type="entry name" value="Putative DNA-binding domain"/>
    <property type="match status" value="1"/>
</dbReference>
<dbReference type="KEGG" id="njp:NEJAP_3522"/>
<name>A0A7R6PVQ7_9GAMM</name>